<accession>A0A085U415</accession>
<evidence type="ECO:0000313" key="19">
    <source>
        <dbReference type="Proteomes" id="UP000255169"/>
    </source>
</evidence>
<protein>
    <recommendedName>
        <fullName evidence="13">General secretion pathway protein F</fullName>
    </recommendedName>
</protein>
<feature type="transmembrane region" description="Helical" evidence="15">
    <location>
        <begin position="224"/>
        <end position="243"/>
    </location>
</feature>
<evidence type="ECO:0000313" key="18">
    <source>
        <dbReference type="EMBL" id="SUQ00039.1"/>
    </source>
</evidence>
<evidence type="ECO:0000256" key="9">
    <source>
        <dbReference type="ARBA" id="ARBA00022837"/>
    </source>
</evidence>
<dbReference type="GO" id="GO:0015628">
    <property type="term" value="P:protein secretion by the type II secretion system"/>
    <property type="evidence" value="ECO:0007669"/>
    <property type="project" value="InterPro"/>
</dbReference>
<sequence length="405" mass="44552">MMQYRYLAVTDKGKKCRGTLSAESSRAARAQLREQQLTLISLTQESSTSRTLSHPWRGSQDNISGSELVLLTRQLSTLVAAALPLEEALQALAQQSEKPRHRALLEQVRNKILEGLPLADALASFPKTFTPLFRTMIAAGEASGHLDKVLLRLADNAEQSQKLKSKMLQALIYPLVLTLVAIAVVAILLTAVVPKVVEQFIHMQQVLPLSTRILISLSDGLRDVGLWILLAGLLTALAVRQWLKSAKNLLWWHKKMLSLPSIGRVVLDLNLARYARTLSILNASAVPLLDAMHISASVLVNNYARQRLIEASERVREGSSLALALDYTGLLSPMMRHMITSGENSGELDSMLERAADIQESAFVSRMTIALTLFEPLLVVSMASVVLFIILAILQPILQLNSMMG</sequence>
<dbReference type="PANTHER" id="PTHR30012:SF0">
    <property type="entry name" value="TYPE II SECRETION SYSTEM PROTEIN F-RELATED"/>
    <property type="match status" value="1"/>
</dbReference>
<comment type="subcellular location">
    <subcellularLocation>
        <location evidence="2 14">Cell inner membrane</location>
        <topology evidence="2 14">Multi-pass membrane protein</topology>
    </subcellularLocation>
</comment>
<evidence type="ECO:0000256" key="3">
    <source>
        <dbReference type="ARBA" id="ARBA00005745"/>
    </source>
</evidence>
<evidence type="ECO:0000256" key="13">
    <source>
        <dbReference type="ARBA" id="ARBA00030750"/>
    </source>
</evidence>
<name>A0A085U415_YERRU</name>
<dbReference type="InterPro" id="IPR011850">
    <property type="entry name" value="T2SS_GspF"/>
</dbReference>
<dbReference type="EMBL" id="LN681231">
    <property type="protein sequence ID" value="CEK26576.1"/>
    <property type="molecule type" value="Genomic_DNA"/>
</dbReference>
<keyword evidence="7 14" id="KW-0812">Transmembrane</keyword>
<keyword evidence="11 15" id="KW-1133">Transmembrane helix</keyword>
<organism evidence="17">
    <name type="scientific">Yersinia ruckeri</name>
    <dbReference type="NCBI Taxonomy" id="29486"/>
    <lineage>
        <taxon>Bacteria</taxon>
        <taxon>Pseudomonadati</taxon>
        <taxon>Pseudomonadota</taxon>
        <taxon>Gammaproteobacteria</taxon>
        <taxon>Enterobacterales</taxon>
        <taxon>Yersiniaceae</taxon>
        <taxon>Yersinia</taxon>
    </lineage>
</organism>
<comment type="function">
    <text evidence="1">Component of the type II secretion system inner membrane complex required for the energy-dependent secretion of extracellular factors such as proteases and toxins from the periplasm.</text>
</comment>
<dbReference type="InterPro" id="IPR018076">
    <property type="entry name" value="T2SS_GspF_dom"/>
</dbReference>
<evidence type="ECO:0000256" key="5">
    <source>
        <dbReference type="ARBA" id="ARBA00022475"/>
    </source>
</evidence>
<evidence type="ECO:0000256" key="14">
    <source>
        <dbReference type="RuleBase" id="RU003923"/>
    </source>
</evidence>
<keyword evidence="10" id="KW-0653">Protein transport</keyword>
<evidence type="ECO:0000259" key="16">
    <source>
        <dbReference type="Pfam" id="PF00482"/>
    </source>
</evidence>
<dbReference type="PRINTS" id="PR00812">
    <property type="entry name" value="BCTERIALGSPF"/>
</dbReference>
<keyword evidence="12 15" id="KW-0472">Membrane</keyword>
<evidence type="ECO:0000256" key="1">
    <source>
        <dbReference type="ARBA" id="ARBA00002684"/>
    </source>
</evidence>
<keyword evidence="4 14" id="KW-0813">Transport</keyword>
<dbReference type="GO" id="GO:0015627">
    <property type="term" value="C:type II protein secretion system complex"/>
    <property type="evidence" value="ECO:0007669"/>
    <property type="project" value="InterPro"/>
</dbReference>
<evidence type="ECO:0000313" key="17">
    <source>
        <dbReference type="EMBL" id="CEK26576.1"/>
    </source>
</evidence>
<dbReference type="RefSeq" id="WP_038244544.1">
    <property type="nucleotide sequence ID" value="NZ_CABIHT010000055.1"/>
</dbReference>
<evidence type="ECO:0000256" key="6">
    <source>
        <dbReference type="ARBA" id="ARBA00022519"/>
    </source>
</evidence>
<dbReference type="AlphaFoldDB" id="A0A085U415"/>
<reference evidence="18 19" key="2">
    <citation type="submission" date="2018-06" db="EMBL/GenBank/DDBJ databases">
        <authorList>
            <consortium name="Pathogen Informatics"/>
            <person name="Doyle S."/>
        </authorList>
    </citation>
    <scope>NUCLEOTIDE SEQUENCE [LARGE SCALE GENOMIC DNA]</scope>
    <source>
        <strain evidence="18 19">NCTC10476</strain>
    </source>
</reference>
<dbReference type="Gene3D" id="1.20.81.30">
    <property type="entry name" value="Type II secretion system (T2SS), domain F"/>
    <property type="match status" value="2"/>
</dbReference>
<evidence type="ECO:0000256" key="8">
    <source>
        <dbReference type="ARBA" id="ARBA00022723"/>
    </source>
</evidence>
<dbReference type="EMBL" id="UHJG01000001">
    <property type="protein sequence ID" value="SUQ00039.1"/>
    <property type="molecule type" value="Genomic_DNA"/>
</dbReference>
<dbReference type="GeneID" id="66878549"/>
<evidence type="ECO:0000256" key="4">
    <source>
        <dbReference type="ARBA" id="ARBA00022448"/>
    </source>
</evidence>
<dbReference type="PANTHER" id="PTHR30012">
    <property type="entry name" value="GENERAL SECRETION PATHWAY PROTEIN"/>
    <property type="match status" value="1"/>
</dbReference>
<evidence type="ECO:0000256" key="10">
    <source>
        <dbReference type="ARBA" id="ARBA00022927"/>
    </source>
</evidence>
<dbReference type="Proteomes" id="UP000255169">
    <property type="component" value="Unassembled WGS sequence"/>
</dbReference>
<dbReference type="InterPro" id="IPR042094">
    <property type="entry name" value="T2SS_GspF_sf"/>
</dbReference>
<keyword evidence="5" id="KW-1003">Cell membrane</keyword>
<keyword evidence="19" id="KW-1185">Reference proteome</keyword>
<dbReference type="OrthoDB" id="9805682at2"/>
<reference evidence="17" key="1">
    <citation type="journal article" date="2015" name="Genome Announc.">
        <title>Complete Genome Sequence of Yersinia ruckeri Strain CSF007-82, Etiologic Agent of Red Mouth Disease in Salmonid Fish.</title>
        <authorList>
            <person name="Nelson M.C."/>
            <person name="LaPatra S.E."/>
            <person name="Welch T.J."/>
            <person name="Graf J."/>
        </authorList>
    </citation>
    <scope>NUCLEOTIDE SEQUENCE</scope>
    <source>
        <strain evidence="17">CSF007-82</strain>
    </source>
</reference>
<comment type="similarity">
    <text evidence="3 14">Belongs to the GSP F family.</text>
</comment>
<feature type="transmembrane region" description="Helical" evidence="15">
    <location>
        <begin position="376"/>
        <end position="398"/>
    </location>
</feature>
<dbReference type="Pfam" id="PF00482">
    <property type="entry name" value="T2SSF"/>
    <property type="match status" value="2"/>
</dbReference>
<evidence type="ECO:0000256" key="2">
    <source>
        <dbReference type="ARBA" id="ARBA00004429"/>
    </source>
</evidence>
<feature type="domain" description="Type II secretion system protein GspF" evidence="16">
    <location>
        <begin position="72"/>
        <end position="194"/>
    </location>
</feature>
<evidence type="ECO:0000256" key="7">
    <source>
        <dbReference type="ARBA" id="ARBA00022692"/>
    </source>
</evidence>
<evidence type="ECO:0000256" key="11">
    <source>
        <dbReference type="ARBA" id="ARBA00022989"/>
    </source>
</evidence>
<dbReference type="GO" id="GO:0046872">
    <property type="term" value="F:metal ion binding"/>
    <property type="evidence" value="ECO:0007669"/>
    <property type="project" value="UniProtKB-KW"/>
</dbReference>
<feature type="transmembrane region" description="Helical" evidence="15">
    <location>
        <begin position="170"/>
        <end position="193"/>
    </location>
</feature>
<proteinExistence type="inferred from homology"/>
<gene>
    <name evidence="18" type="primary">yst1F</name>
    <name evidence="17" type="ORF">CSF007_3985</name>
    <name evidence="18" type="ORF">NCTC10476_01312</name>
</gene>
<dbReference type="InterPro" id="IPR003004">
    <property type="entry name" value="GspF/PilC"/>
</dbReference>
<dbReference type="InterPro" id="IPR001992">
    <property type="entry name" value="T2SS_GspF/T4SS_PilC_CS"/>
</dbReference>
<evidence type="ECO:0000256" key="12">
    <source>
        <dbReference type="ARBA" id="ARBA00023136"/>
    </source>
</evidence>
<dbReference type="eggNOG" id="COG1459">
    <property type="taxonomic scope" value="Bacteria"/>
</dbReference>
<keyword evidence="9" id="KW-0106">Calcium</keyword>
<dbReference type="GO" id="GO:0005886">
    <property type="term" value="C:plasma membrane"/>
    <property type="evidence" value="ECO:0007669"/>
    <property type="project" value="UniProtKB-SubCell"/>
</dbReference>
<dbReference type="FunFam" id="1.20.81.30:FF:000001">
    <property type="entry name" value="Type II secretion system protein F"/>
    <property type="match status" value="2"/>
</dbReference>
<dbReference type="PATRIC" id="fig|29486.44.peg.2876"/>
<dbReference type="NCBIfam" id="TIGR02120">
    <property type="entry name" value="GspF"/>
    <property type="match status" value="1"/>
</dbReference>
<dbReference type="PROSITE" id="PS00874">
    <property type="entry name" value="T2SP_F"/>
    <property type="match status" value="1"/>
</dbReference>
<dbReference type="STRING" id="29486.UGYR_13870"/>
<keyword evidence="6" id="KW-0997">Cell inner membrane</keyword>
<keyword evidence="8" id="KW-0479">Metal-binding</keyword>
<evidence type="ECO:0000256" key="15">
    <source>
        <dbReference type="SAM" id="Phobius"/>
    </source>
</evidence>
<feature type="domain" description="Type II secretion system protein GspF" evidence="16">
    <location>
        <begin position="275"/>
        <end position="396"/>
    </location>
</feature>